<evidence type="ECO:0000256" key="1">
    <source>
        <dbReference type="SAM" id="Phobius"/>
    </source>
</evidence>
<reference evidence="3 4" key="1">
    <citation type="submission" date="2019-11" db="EMBL/GenBank/DDBJ databases">
        <title>Paenibacillus monticola sp. nov., a novel PGPR strain isolated from mountain sample in China.</title>
        <authorList>
            <person name="Zhao Q."/>
            <person name="Li H.-P."/>
            <person name="Zhang J.-L."/>
        </authorList>
    </citation>
    <scope>NUCLEOTIDE SEQUENCE [LARGE SCALE GENOMIC DNA]</scope>
    <source>
        <strain evidence="3 4">LC-T2</strain>
    </source>
</reference>
<keyword evidence="4" id="KW-1185">Reference proteome</keyword>
<comment type="caution">
    <text evidence="3">The sequence shown here is derived from an EMBL/GenBank/DDBJ whole genome shotgun (WGS) entry which is preliminary data.</text>
</comment>
<keyword evidence="1" id="KW-1133">Transmembrane helix</keyword>
<name>A0A7X2L383_9BACL</name>
<accession>A0A7X2L383</accession>
<feature type="signal peptide" evidence="2">
    <location>
        <begin position="1"/>
        <end position="25"/>
    </location>
</feature>
<protein>
    <submittedName>
        <fullName evidence="3">DUF3999 family protein</fullName>
    </submittedName>
</protein>
<organism evidence="3 4">
    <name type="scientific">Paenibacillus monticola</name>
    <dbReference type="NCBI Taxonomy" id="2666075"/>
    <lineage>
        <taxon>Bacteria</taxon>
        <taxon>Bacillati</taxon>
        <taxon>Bacillota</taxon>
        <taxon>Bacilli</taxon>
        <taxon>Bacillales</taxon>
        <taxon>Paenibacillaceae</taxon>
        <taxon>Paenibacillus</taxon>
    </lineage>
</organism>
<dbReference type="AlphaFoldDB" id="A0A7X2L383"/>
<dbReference type="Proteomes" id="UP000463051">
    <property type="component" value="Unassembled WGS sequence"/>
</dbReference>
<evidence type="ECO:0000313" key="3">
    <source>
        <dbReference type="EMBL" id="MRN54081.1"/>
    </source>
</evidence>
<dbReference type="RefSeq" id="WP_154119096.1">
    <property type="nucleotide sequence ID" value="NZ_WJXB01000004.1"/>
</dbReference>
<evidence type="ECO:0000313" key="4">
    <source>
        <dbReference type="Proteomes" id="UP000463051"/>
    </source>
</evidence>
<proteinExistence type="predicted"/>
<gene>
    <name evidence="3" type="ORF">GJB61_13935</name>
</gene>
<feature type="chain" id="PRO_5038689102" evidence="2">
    <location>
        <begin position="26"/>
        <end position="429"/>
    </location>
</feature>
<keyword evidence="1" id="KW-0812">Transmembrane</keyword>
<sequence>MQRGRMILQASLAGLLCLVSLNFPGQDIAVAATVDRNSQWGFTKPIEIAGKAPYHALYLDEEVYRQASNDLRDLRIVDGNGGFVPFYKDSGITAAEEQSLTYSSVLVHTAKKGVNTSFDYKITPIREDADIQGNKLVFTLPDEAFLKHVQVLGSYDGNVWEPLTKGDLYSTDGGVEQNSIELGTAYKFSYYRLVVANNSENLNFSTLLLLHNSTELKTTDYRRLRTPAYEIKKMGDQTQILVHNSDHLKVSKIMLKSTGNFIRKYELLDGSERNIETQGDGMLYRLDFQDAQDAQIAATDIVPFTTVTAPSFTIVIYNHDDAPLSISGLSMEYLIDKLVFAEEGVGPYRLLYGNPGASTPQYDIVNFKAHIEVEGVALAKLGAESVVPKTSVDSSSQVGWFQSRIWFNGVIIAVSLLLIIMLIRKMNRT</sequence>
<keyword evidence="1" id="KW-0472">Membrane</keyword>
<dbReference type="EMBL" id="WJXB01000004">
    <property type="protein sequence ID" value="MRN54081.1"/>
    <property type="molecule type" value="Genomic_DNA"/>
</dbReference>
<keyword evidence="2" id="KW-0732">Signal</keyword>
<feature type="transmembrane region" description="Helical" evidence="1">
    <location>
        <begin position="405"/>
        <end position="423"/>
    </location>
</feature>
<evidence type="ECO:0000256" key="2">
    <source>
        <dbReference type="SAM" id="SignalP"/>
    </source>
</evidence>